<dbReference type="PANTHER" id="PTHR42997:SF1">
    <property type="entry name" value="AP-4-A PHOSPHORYLASE"/>
    <property type="match status" value="1"/>
</dbReference>
<evidence type="ECO:0000259" key="6">
    <source>
        <dbReference type="PROSITE" id="PS51084"/>
    </source>
</evidence>
<protein>
    <submittedName>
        <fullName evidence="7">Hit family hydrolase</fullName>
    </submittedName>
</protein>
<dbReference type="KEGG" id="bex:A11Q_839"/>
<dbReference type="CDD" id="cd01275">
    <property type="entry name" value="FHIT"/>
    <property type="match status" value="1"/>
</dbReference>
<feature type="compositionally biased region" description="Basic residues" evidence="5">
    <location>
        <begin position="1"/>
        <end position="21"/>
    </location>
</feature>
<dbReference type="STRING" id="1184267.A11Q_839"/>
<name>M4V6R6_9BACT</name>
<dbReference type="RefSeq" id="WP_015469547.1">
    <property type="nucleotide sequence ID" value="NC_020813.1"/>
</dbReference>
<dbReference type="AlphaFoldDB" id="M4V6R6"/>
<feature type="binding site" evidence="3">
    <location>
        <position position="80"/>
    </location>
    <ligand>
        <name>substrate</name>
    </ligand>
</feature>
<evidence type="ECO:0000256" key="2">
    <source>
        <dbReference type="PIRSR" id="PIRSR639383-1"/>
    </source>
</evidence>
<evidence type="ECO:0000313" key="8">
    <source>
        <dbReference type="Proteomes" id="UP000012040"/>
    </source>
</evidence>
<feature type="domain" description="HIT" evidence="6">
    <location>
        <begin position="53"/>
        <end position="163"/>
    </location>
</feature>
<dbReference type="Pfam" id="PF01230">
    <property type="entry name" value="HIT"/>
    <property type="match status" value="1"/>
</dbReference>
<keyword evidence="8" id="KW-1185">Reference proteome</keyword>
<feature type="region of interest" description="Disordered" evidence="5">
    <location>
        <begin position="1"/>
        <end position="29"/>
    </location>
</feature>
<dbReference type="GO" id="GO:0016787">
    <property type="term" value="F:hydrolase activity"/>
    <property type="evidence" value="ECO:0007669"/>
    <property type="project" value="UniProtKB-KW"/>
</dbReference>
<feature type="short sequence motif" description="Histidine triad motif" evidence="4">
    <location>
        <begin position="148"/>
        <end position="152"/>
    </location>
</feature>
<feature type="binding site" evidence="3">
    <location>
        <position position="152"/>
    </location>
    <ligand>
        <name>substrate</name>
    </ligand>
</feature>
<evidence type="ECO:0000256" key="3">
    <source>
        <dbReference type="PIRSR" id="PIRSR639383-2"/>
    </source>
</evidence>
<dbReference type="EMBL" id="CP003537">
    <property type="protein sequence ID" value="AGH95057.1"/>
    <property type="molecule type" value="Genomic_DNA"/>
</dbReference>
<proteinExistence type="predicted"/>
<keyword evidence="7" id="KW-0378">Hydrolase</keyword>
<gene>
    <name evidence="7" type="ORF">A11Q_839</name>
</gene>
<organism evidence="7 8">
    <name type="scientific">Pseudobdellovibrio exovorus JSS</name>
    <dbReference type="NCBI Taxonomy" id="1184267"/>
    <lineage>
        <taxon>Bacteria</taxon>
        <taxon>Pseudomonadati</taxon>
        <taxon>Bdellovibrionota</taxon>
        <taxon>Bdellovibrionia</taxon>
        <taxon>Bdellovibrionales</taxon>
        <taxon>Pseudobdellovibrionaceae</taxon>
        <taxon>Pseudobdellovibrio</taxon>
    </lineage>
</organism>
<dbReference type="PANTHER" id="PTHR42997">
    <property type="entry name" value="HIT FAMILY HYDROLASE"/>
    <property type="match status" value="1"/>
</dbReference>
<reference evidence="7 8" key="1">
    <citation type="journal article" date="2013" name="ISME J.">
        <title>By their genes ye shall know them: genomic signatures of predatory bacteria.</title>
        <authorList>
            <person name="Pasternak Z."/>
            <person name="Pietrokovski S."/>
            <person name="Rotem O."/>
            <person name="Gophna U."/>
            <person name="Lurie-Weinberger M.N."/>
            <person name="Jurkevitch E."/>
        </authorList>
    </citation>
    <scope>NUCLEOTIDE SEQUENCE [LARGE SCALE GENOMIC DNA]</scope>
    <source>
        <strain evidence="7 8">JSS</strain>
    </source>
</reference>
<dbReference type="InterPro" id="IPR052908">
    <property type="entry name" value="AP-4-A_phosphorylase"/>
</dbReference>
<evidence type="ECO:0000256" key="1">
    <source>
        <dbReference type="ARBA" id="ARBA00022741"/>
    </source>
</evidence>
<dbReference type="Gene3D" id="3.30.428.10">
    <property type="entry name" value="HIT-like"/>
    <property type="match status" value="1"/>
</dbReference>
<keyword evidence="1" id="KW-0547">Nucleotide-binding</keyword>
<dbReference type="InterPro" id="IPR011146">
    <property type="entry name" value="HIT-like"/>
</dbReference>
<dbReference type="InterPro" id="IPR039383">
    <property type="entry name" value="FHIT"/>
</dbReference>
<dbReference type="Proteomes" id="UP000012040">
    <property type="component" value="Chromosome"/>
</dbReference>
<dbReference type="InterPro" id="IPR036265">
    <property type="entry name" value="HIT-like_sf"/>
</dbReference>
<dbReference type="PATRIC" id="fig|1184267.3.peg.849"/>
<dbReference type="SUPFAM" id="SSF54197">
    <property type="entry name" value="HIT-like"/>
    <property type="match status" value="1"/>
</dbReference>
<dbReference type="GO" id="GO:0000166">
    <property type="term" value="F:nucleotide binding"/>
    <property type="evidence" value="ECO:0007669"/>
    <property type="project" value="UniProtKB-KW"/>
</dbReference>
<feature type="active site" description="Tele-AMP-histidine intermediate" evidence="2">
    <location>
        <position position="150"/>
    </location>
</feature>
<dbReference type="PROSITE" id="PS51084">
    <property type="entry name" value="HIT_2"/>
    <property type="match status" value="1"/>
</dbReference>
<evidence type="ECO:0000256" key="5">
    <source>
        <dbReference type="SAM" id="MobiDB-lite"/>
    </source>
</evidence>
<dbReference type="eggNOG" id="COG0537">
    <property type="taxonomic scope" value="Bacteria"/>
</dbReference>
<sequence length="193" mass="22024">MAKKKSPTTKKTKSKKSSSKKAKTDGWPNQRNIFFRPERLKYVRKMVKTSGCVFCNSANKPESFETLCVYKSQHSQIVLNKYPYNNGHLLVLPLEHVGQILELSPERYDDLHRTLRLAIQAIQDIYAPNGMNIGMNHGASGGAGIPEHLHYHIVPRWNGDLNFFPLIAGTKLVMESLDDTYARLTEYFSKIEE</sequence>
<evidence type="ECO:0000313" key="7">
    <source>
        <dbReference type="EMBL" id="AGH95057.1"/>
    </source>
</evidence>
<dbReference type="HOGENOM" id="CLU_056776_1_2_7"/>
<accession>M4V6R6</accession>
<evidence type="ECO:0000256" key="4">
    <source>
        <dbReference type="PROSITE-ProRule" id="PRU00464"/>
    </source>
</evidence>